<dbReference type="PRINTS" id="PR01021">
    <property type="entry name" value="OMPADOMAIN"/>
</dbReference>
<dbReference type="InterPro" id="IPR006664">
    <property type="entry name" value="OMP_bac"/>
</dbReference>
<sequence>MSKKALYLLGILLTIILGTFLYVKFCCNCSMSETRANTEKVTPAAVKSDNFVPFVLNGSEFEFKTNENFKFLKNNAAIIQPISDSISIGIEKLNTFLVSNPKQKIIITGYAASEEKNTTQFENLGLARANEVKNFFVAKGLAASQFEVKGEIVSSWKTISDTLIGLVEYKFEILHAVSTANGDWSVLKDKINTNPLILHFNTNKSNFNLNNEEDQKLSDIIKYLENIKNASVLIVGHSDNVGNREMNIALAQKRAEFSKSYLIKNGIGAARIDIESKGPDEPVGDNATTEGRASNRRTVITIK</sequence>
<dbReference type="PANTHER" id="PTHR30329">
    <property type="entry name" value="STATOR ELEMENT OF FLAGELLAR MOTOR COMPLEX"/>
    <property type="match status" value="1"/>
</dbReference>
<comment type="subcellular location">
    <subcellularLocation>
        <location evidence="1">Cell outer membrane</location>
    </subcellularLocation>
</comment>
<dbReference type="Gene3D" id="3.30.1330.60">
    <property type="entry name" value="OmpA-like domain"/>
    <property type="match status" value="2"/>
</dbReference>
<keyword evidence="5" id="KW-1133">Transmembrane helix</keyword>
<evidence type="ECO:0000259" key="6">
    <source>
        <dbReference type="PROSITE" id="PS51123"/>
    </source>
</evidence>
<accession>A0A1M5TW77</accession>
<name>A0A1M5TW77_9FLAO</name>
<feature type="transmembrane region" description="Helical" evidence="5">
    <location>
        <begin position="5"/>
        <end position="23"/>
    </location>
</feature>
<dbReference type="InterPro" id="IPR050330">
    <property type="entry name" value="Bact_OuterMem_StrucFunc"/>
</dbReference>
<dbReference type="CDD" id="cd07185">
    <property type="entry name" value="OmpA_C-like"/>
    <property type="match status" value="1"/>
</dbReference>
<dbReference type="GO" id="GO:0009279">
    <property type="term" value="C:cell outer membrane"/>
    <property type="evidence" value="ECO:0007669"/>
    <property type="project" value="UniProtKB-SubCell"/>
</dbReference>
<evidence type="ECO:0000256" key="3">
    <source>
        <dbReference type="ARBA" id="ARBA00023237"/>
    </source>
</evidence>
<evidence type="ECO:0000256" key="2">
    <source>
        <dbReference type="ARBA" id="ARBA00023136"/>
    </source>
</evidence>
<dbReference type="STRING" id="370979.SAMN05443663_108171"/>
<dbReference type="AlphaFoldDB" id="A0A1M5TW77"/>
<proteinExistence type="predicted"/>
<feature type="domain" description="OmpA-like" evidence="6">
    <location>
        <begin position="187"/>
        <end position="303"/>
    </location>
</feature>
<evidence type="ECO:0000256" key="4">
    <source>
        <dbReference type="PROSITE-ProRule" id="PRU00473"/>
    </source>
</evidence>
<dbReference type="InterPro" id="IPR006665">
    <property type="entry name" value="OmpA-like"/>
</dbReference>
<keyword evidence="5" id="KW-0812">Transmembrane</keyword>
<gene>
    <name evidence="7" type="ORF">SAMN05443663_108171</name>
</gene>
<dbReference type="OrthoDB" id="9763897at2"/>
<evidence type="ECO:0000256" key="1">
    <source>
        <dbReference type="ARBA" id="ARBA00004442"/>
    </source>
</evidence>
<evidence type="ECO:0000313" key="7">
    <source>
        <dbReference type="EMBL" id="SHH54856.1"/>
    </source>
</evidence>
<keyword evidence="2 4" id="KW-0472">Membrane</keyword>
<organism evidence="7 8">
    <name type="scientific">Flavobacterium defluvii</name>
    <dbReference type="NCBI Taxonomy" id="370979"/>
    <lineage>
        <taxon>Bacteria</taxon>
        <taxon>Pseudomonadati</taxon>
        <taxon>Bacteroidota</taxon>
        <taxon>Flavobacteriia</taxon>
        <taxon>Flavobacteriales</taxon>
        <taxon>Flavobacteriaceae</taxon>
        <taxon>Flavobacterium</taxon>
    </lineage>
</organism>
<dbReference type="Proteomes" id="UP000184071">
    <property type="component" value="Unassembled WGS sequence"/>
</dbReference>
<dbReference type="SUPFAM" id="SSF103088">
    <property type="entry name" value="OmpA-like"/>
    <property type="match status" value="2"/>
</dbReference>
<dbReference type="InterPro" id="IPR036737">
    <property type="entry name" value="OmpA-like_sf"/>
</dbReference>
<evidence type="ECO:0000313" key="8">
    <source>
        <dbReference type="Proteomes" id="UP000184071"/>
    </source>
</evidence>
<dbReference type="PROSITE" id="PS51123">
    <property type="entry name" value="OMPA_2"/>
    <property type="match status" value="1"/>
</dbReference>
<dbReference type="Pfam" id="PF00691">
    <property type="entry name" value="OmpA"/>
    <property type="match status" value="2"/>
</dbReference>
<keyword evidence="8" id="KW-1185">Reference proteome</keyword>
<reference evidence="8" key="1">
    <citation type="submission" date="2016-11" db="EMBL/GenBank/DDBJ databases">
        <authorList>
            <person name="Varghese N."/>
            <person name="Submissions S."/>
        </authorList>
    </citation>
    <scope>NUCLEOTIDE SEQUENCE [LARGE SCALE GENOMIC DNA]</scope>
    <source>
        <strain evidence="8">DSM 17963</strain>
    </source>
</reference>
<dbReference type="EMBL" id="FQWC01000008">
    <property type="protein sequence ID" value="SHH54856.1"/>
    <property type="molecule type" value="Genomic_DNA"/>
</dbReference>
<evidence type="ECO:0000256" key="5">
    <source>
        <dbReference type="SAM" id="Phobius"/>
    </source>
</evidence>
<keyword evidence="3" id="KW-0998">Cell outer membrane</keyword>
<protein>
    <submittedName>
        <fullName evidence="7">OmpA family protein</fullName>
    </submittedName>
</protein>
<dbReference type="PANTHER" id="PTHR30329:SF21">
    <property type="entry name" value="LIPOPROTEIN YIAD-RELATED"/>
    <property type="match status" value="1"/>
</dbReference>